<sequence length="519" mass="57155">MSTLTRRSLLRSGLAGAGAAAATGFPLSQAFARTRVALPSTPWALGVASGDPSPDGVVLWTRLATDALGVERIGPDRVRVRWEVAEDEAFRKVVRTGATVADRQAAHSVHVELDGLRPQREYWYRFAVGTAASLDISPVGRTRTAPAFGASPDALRFAFASCQHLEAGYYTAWKDVARQDLDLVLHLGDYIYEGGPGAPTQPRQHVGREITSLFDYRRRLAQYRSDPDLRAAHAAHPFVVIWDDHEVDNNYAGLVSQDDDPEDAFATRRAAAYRAYYEHMPLRRRSRNRGPNLLLDRTLPYGDLAQFTMLDTRQYRADQACGDGNKEPCAGWDDPGRTFLGADQERRVLGALERSGARWNVIGNQIPLTAIDQQAGPGQKLYMDGWAGYPVARDRFLQGLTDRRVRNPLVVTGDVHASWACQVNRDVRDPASTPVAVELIGTSITSGGDGTTDAPSPVLPDNPQVKFQQSRRGYVHVELTRAQATAEFRHLPYVSRPDAPIGVAARFTVPDGRPELRPD</sequence>
<feature type="domain" description="Phospholipase D N-terminal" evidence="2">
    <location>
        <begin position="45"/>
        <end position="144"/>
    </location>
</feature>
<dbReference type="CDD" id="cd07389">
    <property type="entry name" value="MPP_PhoD"/>
    <property type="match status" value="1"/>
</dbReference>
<reference evidence="3 4" key="1">
    <citation type="submission" date="2023-11" db="EMBL/GenBank/DDBJ databases">
        <authorList>
            <person name="Xu M."/>
            <person name="Jiang T."/>
        </authorList>
    </citation>
    <scope>NUCLEOTIDE SEQUENCE [LARGE SCALE GENOMIC DNA]</scope>
    <source>
        <strain evidence="3 4">SD</strain>
    </source>
</reference>
<dbReference type="Gene3D" id="3.60.21.70">
    <property type="entry name" value="PhoD-like phosphatase"/>
    <property type="match status" value="1"/>
</dbReference>
<dbReference type="SUPFAM" id="SSF56300">
    <property type="entry name" value="Metallo-dependent phosphatases"/>
    <property type="match status" value="1"/>
</dbReference>
<dbReference type="RefSeq" id="WP_319953650.1">
    <property type="nucleotide sequence ID" value="NZ_JAXAVX010000003.1"/>
</dbReference>
<dbReference type="Pfam" id="PF16655">
    <property type="entry name" value="PhoD_N"/>
    <property type="match status" value="1"/>
</dbReference>
<protein>
    <submittedName>
        <fullName evidence="3">Alkaline phosphatase D family protein</fullName>
    </submittedName>
</protein>
<evidence type="ECO:0000313" key="3">
    <source>
        <dbReference type="EMBL" id="MDX8151494.1"/>
    </source>
</evidence>
<comment type="caution">
    <text evidence="3">The sequence shown here is derived from an EMBL/GenBank/DDBJ whole genome shotgun (WGS) entry which is preliminary data.</text>
</comment>
<dbReference type="PANTHER" id="PTHR43606">
    <property type="entry name" value="PHOSPHATASE, PUTATIVE (AFU_ORTHOLOGUE AFUA_6G08710)-RELATED"/>
    <property type="match status" value="1"/>
</dbReference>
<dbReference type="Proteomes" id="UP001277761">
    <property type="component" value="Unassembled WGS sequence"/>
</dbReference>
<dbReference type="InterPro" id="IPR029052">
    <property type="entry name" value="Metallo-depent_PP-like"/>
</dbReference>
<dbReference type="EMBL" id="JAXAVX010000003">
    <property type="protein sequence ID" value="MDX8151494.1"/>
    <property type="molecule type" value="Genomic_DNA"/>
</dbReference>
<accession>A0ABU4VI41</accession>
<dbReference type="InterPro" id="IPR038607">
    <property type="entry name" value="PhoD-like_sf"/>
</dbReference>
<dbReference type="InterPro" id="IPR052900">
    <property type="entry name" value="Phospholipid_Metab_Enz"/>
</dbReference>
<dbReference type="PROSITE" id="PS51318">
    <property type="entry name" value="TAT"/>
    <property type="match status" value="1"/>
</dbReference>
<evidence type="ECO:0000259" key="1">
    <source>
        <dbReference type="Pfam" id="PF09423"/>
    </source>
</evidence>
<gene>
    <name evidence="3" type="ORF">SK069_07830</name>
</gene>
<evidence type="ECO:0000259" key="2">
    <source>
        <dbReference type="Pfam" id="PF16655"/>
    </source>
</evidence>
<evidence type="ECO:0000313" key="4">
    <source>
        <dbReference type="Proteomes" id="UP001277761"/>
    </source>
</evidence>
<dbReference type="InterPro" id="IPR006311">
    <property type="entry name" value="TAT_signal"/>
</dbReference>
<dbReference type="PANTHER" id="PTHR43606:SF2">
    <property type="entry name" value="ALKALINE PHOSPHATASE FAMILY PROTEIN (AFU_ORTHOLOGUE AFUA_5G03860)"/>
    <property type="match status" value="1"/>
</dbReference>
<proteinExistence type="predicted"/>
<keyword evidence="4" id="KW-1185">Reference proteome</keyword>
<dbReference type="InterPro" id="IPR032093">
    <property type="entry name" value="PhoD_N"/>
</dbReference>
<feature type="domain" description="PhoD-like phosphatase metallophosphatase" evidence="1">
    <location>
        <begin position="157"/>
        <end position="488"/>
    </location>
</feature>
<name>A0ABU4VI41_9ACTN</name>
<dbReference type="Pfam" id="PF09423">
    <property type="entry name" value="PhoD"/>
    <property type="match status" value="1"/>
</dbReference>
<dbReference type="InterPro" id="IPR018946">
    <property type="entry name" value="PhoD-like_MPP"/>
</dbReference>
<dbReference type="Gene3D" id="2.60.40.380">
    <property type="entry name" value="Purple acid phosphatase-like, N-terminal"/>
    <property type="match status" value="1"/>
</dbReference>
<organism evidence="3 4">
    <name type="scientific">Patulibacter brassicae</name>
    <dbReference type="NCBI Taxonomy" id="1705717"/>
    <lineage>
        <taxon>Bacteria</taxon>
        <taxon>Bacillati</taxon>
        <taxon>Actinomycetota</taxon>
        <taxon>Thermoleophilia</taxon>
        <taxon>Solirubrobacterales</taxon>
        <taxon>Patulibacteraceae</taxon>
        <taxon>Patulibacter</taxon>
    </lineage>
</organism>